<dbReference type="GO" id="GO:0005634">
    <property type="term" value="C:nucleus"/>
    <property type="evidence" value="ECO:0007669"/>
    <property type="project" value="UniProtKB-SubCell"/>
</dbReference>
<organism evidence="3 4">
    <name type="scientific">Ignelater luminosus</name>
    <name type="common">Cucubano</name>
    <name type="synonym">Pyrophorus luminosus</name>
    <dbReference type="NCBI Taxonomy" id="2038154"/>
    <lineage>
        <taxon>Eukaryota</taxon>
        <taxon>Metazoa</taxon>
        <taxon>Ecdysozoa</taxon>
        <taxon>Arthropoda</taxon>
        <taxon>Hexapoda</taxon>
        <taxon>Insecta</taxon>
        <taxon>Pterygota</taxon>
        <taxon>Neoptera</taxon>
        <taxon>Endopterygota</taxon>
        <taxon>Coleoptera</taxon>
        <taxon>Polyphaga</taxon>
        <taxon>Elateriformia</taxon>
        <taxon>Elateroidea</taxon>
        <taxon>Elateridae</taxon>
        <taxon>Agrypninae</taxon>
        <taxon>Pyrophorini</taxon>
        <taxon>Ignelater</taxon>
    </lineage>
</organism>
<dbReference type="OrthoDB" id="6769832at2759"/>
<dbReference type="SUPFAM" id="SSF46689">
    <property type="entry name" value="Homeodomain-like"/>
    <property type="match status" value="1"/>
</dbReference>
<comment type="subcellular location">
    <subcellularLocation>
        <location evidence="1">Nucleus</location>
    </subcellularLocation>
</comment>
<reference evidence="3" key="1">
    <citation type="submission" date="2019-08" db="EMBL/GenBank/DDBJ databases">
        <title>The genome of the North American firefly Photinus pyralis.</title>
        <authorList>
            <consortium name="Photinus pyralis genome working group"/>
            <person name="Fallon T.R."/>
            <person name="Sander Lower S.E."/>
            <person name="Weng J.-K."/>
        </authorList>
    </citation>
    <scope>NUCLEOTIDE SEQUENCE</scope>
    <source>
        <strain evidence="3">TRF0915ILg1</strain>
        <tissue evidence="3">Whole body</tissue>
    </source>
</reference>
<dbReference type="AlphaFoldDB" id="A0A8K0CK77"/>
<sequence length="311" mass="35751">TSWDEYRSQIIEKVKLNTSLKEPNEVDKAIATFTNVVVEAAQRATSKQSAQCTLNMIPVELKKLIAEKRRIRDKAKLFADHLAITFTASDDEVDDEIARHLSNIPPNLPPIKSFTATKLQQEIDLLNTRKASGIDKVTSKMLKELPKKEEWISEHQFGFRQDHSTVQQVYRITHEIYLACEQKIYCTAVFLDVREQDAGVDGSFMRQKAEQLAKAMGKDNLLAIKGWFHRWKKRETIGIIRTLKAYYQREMRRRIPEIMEDIQNMSASDLAKKTNVLDALHLIAMSWDNVTAPIIWNYVQHGGFSTGAPEY</sequence>
<dbReference type="GO" id="GO:0003676">
    <property type="term" value="F:nucleic acid binding"/>
    <property type="evidence" value="ECO:0007669"/>
    <property type="project" value="InterPro"/>
</dbReference>
<dbReference type="InterPro" id="IPR009057">
    <property type="entry name" value="Homeodomain-like_sf"/>
</dbReference>
<feature type="domain" description="DDE-1" evidence="2">
    <location>
        <begin position="238"/>
        <end position="295"/>
    </location>
</feature>
<keyword evidence="4" id="KW-1185">Reference proteome</keyword>
<dbReference type="InterPro" id="IPR004875">
    <property type="entry name" value="DDE_SF_endonuclease_dom"/>
</dbReference>
<dbReference type="Gene3D" id="1.10.10.60">
    <property type="entry name" value="Homeodomain-like"/>
    <property type="match status" value="1"/>
</dbReference>
<evidence type="ECO:0000313" key="3">
    <source>
        <dbReference type="EMBL" id="KAF2888924.1"/>
    </source>
</evidence>
<dbReference type="Proteomes" id="UP000801492">
    <property type="component" value="Unassembled WGS sequence"/>
</dbReference>
<dbReference type="Pfam" id="PF03184">
    <property type="entry name" value="DDE_1"/>
    <property type="match status" value="1"/>
</dbReference>
<proteinExistence type="predicted"/>
<name>A0A8K0CK77_IGNLU</name>
<accession>A0A8K0CK77</accession>
<dbReference type="EMBL" id="VTPC01072710">
    <property type="protein sequence ID" value="KAF2888924.1"/>
    <property type="molecule type" value="Genomic_DNA"/>
</dbReference>
<evidence type="ECO:0000259" key="2">
    <source>
        <dbReference type="Pfam" id="PF03184"/>
    </source>
</evidence>
<evidence type="ECO:0000256" key="1">
    <source>
        <dbReference type="ARBA" id="ARBA00004123"/>
    </source>
</evidence>
<evidence type="ECO:0000313" key="4">
    <source>
        <dbReference type="Proteomes" id="UP000801492"/>
    </source>
</evidence>
<feature type="non-terminal residue" evidence="3">
    <location>
        <position position="1"/>
    </location>
</feature>
<gene>
    <name evidence="3" type="ORF">ILUMI_17249</name>
</gene>
<comment type="caution">
    <text evidence="3">The sequence shown here is derived from an EMBL/GenBank/DDBJ whole genome shotgun (WGS) entry which is preliminary data.</text>
</comment>
<protein>
    <recommendedName>
        <fullName evidence="2">DDE-1 domain-containing protein</fullName>
    </recommendedName>
</protein>